<sequence>MAYTVIRGKLVKMERSWRTGNKSLAVTIREHTEAEQKKALKGVMGGNCNVTACQKPGATWWNIGSRAYYCRSCAEAINRDGCRRYGEPDICFPSMEEGEAAKEARYEAQRKAREAA</sequence>
<proteinExistence type="predicted"/>
<name>A0ABU2EG03_9BURK</name>
<accession>A0ABU2EG03</accession>
<dbReference type="RefSeq" id="WP_310839485.1">
    <property type="nucleotide sequence ID" value="NZ_JAVLSJ010000001.1"/>
</dbReference>
<evidence type="ECO:0000313" key="1">
    <source>
        <dbReference type="EMBL" id="MDR9847063.1"/>
    </source>
</evidence>
<dbReference type="Proteomes" id="UP001246576">
    <property type="component" value="Unassembled WGS sequence"/>
</dbReference>
<dbReference type="EMBL" id="JAVLSJ010000001">
    <property type="protein sequence ID" value="MDR9847063.1"/>
    <property type="molecule type" value="Genomic_DNA"/>
</dbReference>
<protein>
    <submittedName>
        <fullName evidence="1">Uncharacterized protein</fullName>
    </submittedName>
</protein>
<reference evidence="1" key="1">
    <citation type="submission" date="2023-09" db="EMBL/GenBank/DDBJ databases">
        <title>Description of first Herbaspirillum huttiense subsp. nephrolepsisexaltata and Herbaspirillum huttiense subsp. lycopersicon.</title>
        <authorList>
            <person name="Poudel M."/>
            <person name="Sharma A."/>
            <person name="Goss E."/>
            <person name="Tapia J.H."/>
            <person name="Harmon C.M."/>
            <person name="Jones J.B."/>
        </authorList>
    </citation>
    <scope>NUCLEOTIDE SEQUENCE</scope>
    <source>
        <strain evidence="1">SE1</strain>
    </source>
</reference>
<gene>
    <name evidence="1" type="ORF">RI048_02435</name>
</gene>
<keyword evidence="2" id="KW-1185">Reference proteome</keyword>
<evidence type="ECO:0000313" key="2">
    <source>
        <dbReference type="Proteomes" id="UP001246576"/>
    </source>
</evidence>
<organism evidence="1 2">
    <name type="scientific">Herbaspirillum huttiense subsp. lycopersici</name>
    <dbReference type="NCBI Taxonomy" id="3074428"/>
    <lineage>
        <taxon>Bacteria</taxon>
        <taxon>Pseudomonadati</taxon>
        <taxon>Pseudomonadota</taxon>
        <taxon>Betaproteobacteria</taxon>
        <taxon>Burkholderiales</taxon>
        <taxon>Oxalobacteraceae</taxon>
        <taxon>Herbaspirillum</taxon>
    </lineage>
</organism>
<comment type="caution">
    <text evidence="1">The sequence shown here is derived from an EMBL/GenBank/DDBJ whole genome shotgun (WGS) entry which is preliminary data.</text>
</comment>